<protein>
    <submittedName>
        <fullName evidence="1">Unannotated protein</fullName>
    </submittedName>
</protein>
<dbReference type="AlphaFoldDB" id="A0A6J7U3A7"/>
<sequence length="74" mass="7733">MIPAIALTTPFPPYLAPPSRNSTASCAPVDAPLGTAAIPMLPSERETSTSTVGLPRESRISRDLMALIVAEVLT</sequence>
<name>A0A6J7U3A7_9ZZZZ</name>
<proteinExistence type="predicted"/>
<organism evidence="1">
    <name type="scientific">freshwater metagenome</name>
    <dbReference type="NCBI Taxonomy" id="449393"/>
    <lineage>
        <taxon>unclassified sequences</taxon>
        <taxon>metagenomes</taxon>
        <taxon>ecological metagenomes</taxon>
    </lineage>
</organism>
<reference evidence="1" key="1">
    <citation type="submission" date="2020-05" db="EMBL/GenBank/DDBJ databases">
        <authorList>
            <person name="Chiriac C."/>
            <person name="Salcher M."/>
            <person name="Ghai R."/>
            <person name="Kavagutti S V."/>
        </authorList>
    </citation>
    <scope>NUCLEOTIDE SEQUENCE</scope>
</reference>
<gene>
    <name evidence="1" type="ORF">UFOPK4366_00307</name>
</gene>
<dbReference type="EMBL" id="CAFBQS010000034">
    <property type="protein sequence ID" value="CAB5060799.1"/>
    <property type="molecule type" value="Genomic_DNA"/>
</dbReference>
<evidence type="ECO:0000313" key="1">
    <source>
        <dbReference type="EMBL" id="CAB5060799.1"/>
    </source>
</evidence>
<accession>A0A6J7U3A7</accession>